<dbReference type="SUPFAM" id="SSF46785">
    <property type="entry name" value="Winged helix' DNA-binding domain"/>
    <property type="match status" value="1"/>
</dbReference>
<protein>
    <submittedName>
        <fullName evidence="2">MarR family transcriptional regulator</fullName>
    </submittedName>
</protein>
<feature type="domain" description="HTH marR-type" evidence="1">
    <location>
        <begin position="14"/>
        <end position="146"/>
    </location>
</feature>
<dbReference type="Gene3D" id="1.10.10.10">
    <property type="entry name" value="Winged helix-like DNA-binding domain superfamily/Winged helix DNA-binding domain"/>
    <property type="match status" value="1"/>
</dbReference>
<gene>
    <name evidence="2" type="ORF">LQ327_11310</name>
</gene>
<comment type="caution">
    <text evidence="2">The sequence shown here is derived from an EMBL/GenBank/DDBJ whole genome shotgun (WGS) entry which is preliminary data.</text>
</comment>
<organism evidence="2 3">
    <name type="scientific">Actinomycetospora endophytica</name>
    <dbReference type="NCBI Taxonomy" id="2291215"/>
    <lineage>
        <taxon>Bacteria</taxon>
        <taxon>Bacillati</taxon>
        <taxon>Actinomycetota</taxon>
        <taxon>Actinomycetes</taxon>
        <taxon>Pseudonocardiales</taxon>
        <taxon>Pseudonocardiaceae</taxon>
        <taxon>Actinomycetospora</taxon>
    </lineage>
</organism>
<reference evidence="2 3" key="1">
    <citation type="submission" date="2021-11" db="EMBL/GenBank/DDBJ databases">
        <title>Draft genome sequence of Actinomycetospora sp. SF1 isolated from the rhizosphere soil.</title>
        <authorList>
            <person name="Duangmal K."/>
            <person name="Chantavorakit T."/>
        </authorList>
    </citation>
    <scope>NUCLEOTIDE SEQUENCE [LARGE SCALE GENOMIC DNA]</scope>
    <source>
        <strain evidence="2 3">TBRC 5722</strain>
    </source>
</reference>
<name>A0ABS8P6T8_9PSEU</name>
<dbReference type="Pfam" id="PF01047">
    <property type="entry name" value="MarR"/>
    <property type="match status" value="1"/>
</dbReference>
<proteinExistence type="predicted"/>
<dbReference type="InterPro" id="IPR036388">
    <property type="entry name" value="WH-like_DNA-bd_sf"/>
</dbReference>
<accession>A0ABS8P6T8</accession>
<evidence type="ECO:0000313" key="2">
    <source>
        <dbReference type="EMBL" id="MCD2193964.1"/>
    </source>
</evidence>
<keyword evidence="3" id="KW-1185">Reference proteome</keyword>
<dbReference type="SMART" id="SM00347">
    <property type="entry name" value="HTH_MARR"/>
    <property type="match status" value="1"/>
</dbReference>
<dbReference type="Proteomes" id="UP001199469">
    <property type="component" value="Unassembled WGS sequence"/>
</dbReference>
<dbReference type="PANTHER" id="PTHR33164:SF43">
    <property type="entry name" value="HTH-TYPE TRANSCRIPTIONAL REPRESSOR YETL"/>
    <property type="match status" value="1"/>
</dbReference>
<dbReference type="PANTHER" id="PTHR33164">
    <property type="entry name" value="TRANSCRIPTIONAL REGULATOR, MARR FAMILY"/>
    <property type="match status" value="1"/>
</dbReference>
<dbReference type="PROSITE" id="PS50995">
    <property type="entry name" value="HTH_MARR_2"/>
    <property type="match status" value="1"/>
</dbReference>
<dbReference type="InterPro" id="IPR000835">
    <property type="entry name" value="HTH_MarR-typ"/>
</dbReference>
<sequence>MSQGSPAAARPRPRPSLLYAVKQVELIVRAHLDDLLRESGVTALQYTALTVLSRRSGLTSAELARNSFVTPQAMADLVTALERNGFIERHRNPENRRQLLISLTATGTALLDRFAVPVAGLEDKMLDGFDDGERERFRDYLNRARSSLE</sequence>
<dbReference type="RefSeq" id="WP_230733405.1">
    <property type="nucleotide sequence ID" value="NZ_JAJNDB010000002.1"/>
</dbReference>
<dbReference type="InterPro" id="IPR036390">
    <property type="entry name" value="WH_DNA-bd_sf"/>
</dbReference>
<dbReference type="InterPro" id="IPR039422">
    <property type="entry name" value="MarR/SlyA-like"/>
</dbReference>
<dbReference type="EMBL" id="JAJNDB010000002">
    <property type="protein sequence ID" value="MCD2193964.1"/>
    <property type="molecule type" value="Genomic_DNA"/>
</dbReference>
<evidence type="ECO:0000313" key="3">
    <source>
        <dbReference type="Proteomes" id="UP001199469"/>
    </source>
</evidence>
<evidence type="ECO:0000259" key="1">
    <source>
        <dbReference type="PROSITE" id="PS50995"/>
    </source>
</evidence>